<proteinExistence type="predicted"/>
<evidence type="ECO:0000313" key="1">
    <source>
        <dbReference type="EMBL" id="UTV28788.1"/>
    </source>
</evidence>
<dbReference type="InterPro" id="IPR052922">
    <property type="entry name" value="Cytidylate_Kinase-2"/>
</dbReference>
<dbReference type="PANTHER" id="PTHR37816">
    <property type="entry name" value="YALI0E33011P"/>
    <property type="match status" value="1"/>
</dbReference>
<name>A0ABY5GIM8_9GAMM</name>
<keyword evidence="2" id="KW-1185">Reference proteome</keyword>
<dbReference type="EMBL" id="CP101508">
    <property type="protein sequence ID" value="UTV28788.1"/>
    <property type="molecule type" value="Genomic_DNA"/>
</dbReference>
<dbReference type="InterPro" id="IPR027417">
    <property type="entry name" value="P-loop_NTPase"/>
</dbReference>
<dbReference type="PANTHER" id="PTHR37816:SF1">
    <property type="entry name" value="TOXIN"/>
    <property type="match status" value="1"/>
</dbReference>
<dbReference type="RefSeq" id="WP_255390107.1">
    <property type="nucleotide sequence ID" value="NZ_CP101508.1"/>
</dbReference>
<protein>
    <submittedName>
        <fullName evidence="1">AAA family ATPase</fullName>
    </submittedName>
</protein>
<gene>
    <name evidence="1" type="ORF">NNL38_05970</name>
</gene>
<dbReference type="SUPFAM" id="SSF52540">
    <property type="entry name" value="P-loop containing nucleoside triphosphate hydrolases"/>
    <property type="match status" value="1"/>
</dbReference>
<reference evidence="1" key="1">
    <citation type="submission" date="2022-07" db="EMBL/GenBank/DDBJ databases">
        <title>Genome sequencing of Photobacterium atrarenae GJH2-4.</title>
        <authorList>
            <person name="Park S.-J."/>
        </authorList>
    </citation>
    <scope>NUCLEOTIDE SEQUENCE</scope>
    <source>
        <strain evidence="1">GJH2-4</strain>
    </source>
</reference>
<dbReference type="Proteomes" id="UP001057998">
    <property type="component" value="Chromosome 1"/>
</dbReference>
<organism evidence="1 2">
    <name type="scientific">Photobacterium atrarenae</name>
    <dbReference type="NCBI Taxonomy" id="865757"/>
    <lineage>
        <taxon>Bacteria</taxon>
        <taxon>Pseudomonadati</taxon>
        <taxon>Pseudomonadota</taxon>
        <taxon>Gammaproteobacteria</taxon>
        <taxon>Vibrionales</taxon>
        <taxon>Vibrionaceae</taxon>
        <taxon>Photobacterium</taxon>
    </lineage>
</organism>
<accession>A0ABY5GIM8</accession>
<sequence>MNKILIIGNSGSGKSWLSARLSHQLQYPEVNLDAVVWEPGGFHQKRPQEVIDGELTRLSRRTHWVVEGVFGELAEQLIDSADTLLFLDMDWELCEQSLLSRGSESSKQLDQGLAEKNFQDLLIWASAYYHRQSKNSRAFHRRLYIDFSGRKRHFTRREDVVVFLNTDVAAPTE</sequence>
<dbReference type="CDD" id="cd02019">
    <property type="entry name" value="NK"/>
    <property type="match status" value="1"/>
</dbReference>
<evidence type="ECO:0000313" key="2">
    <source>
        <dbReference type="Proteomes" id="UP001057998"/>
    </source>
</evidence>
<dbReference type="Gene3D" id="3.40.50.300">
    <property type="entry name" value="P-loop containing nucleotide triphosphate hydrolases"/>
    <property type="match status" value="1"/>
</dbReference>